<dbReference type="RefSeq" id="WP_169717935.1">
    <property type="nucleotide sequence ID" value="NZ_CP155573.1"/>
</dbReference>
<evidence type="ECO:0000313" key="2">
    <source>
        <dbReference type="EMBL" id="XFO65060.1"/>
    </source>
</evidence>
<dbReference type="Pfam" id="PF04976">
    <property type="entry name" value="DmsC"/>
    <property type="match status" value="1"/>
</dbReference>
<feature type="transmembrane region" description="Helical" evidence="1">
    <location>
        <begin position="6"/>
        <end position="31"/>
    </location>
</feature>
<feature type="transmembrane region" description="Helical" evidence="1">
    <location>
        <begin position="43"/>
        <end position="65"/>
    </location>
</feature>
<evidence type="ECO:0000313" key="3">
    <source>
        <dbReference type="Proteomes" id="UP000216752"/>
    </source>
</evidence>
<dbReference type="Proteomes" id="UP000216752">
    <property type="component" value="Chromosome"/>
</dbReference>
<feature type="transmembrane region" description="Helical" evidence="1">
    <location>
        <begin position="85"/>
        <end position="101"/>
    </location>
</feature>
<keyword evidence="1" id="KW-0812">Transmembrane</keyword>
<protein>
    <recommendedName>
        <fullName evidence="4">DMSO reductase anchor subunit DmsC</fullName>
    </recommendedName>
</protein>
<reference evidence="2" key="1">
    <citation type="submission" date="2024-05" db="EMBL/GenBank/DDBJ databases">
        <title>Isolation and characterization of Sporomusa carbonis sp. nov., a carboxydotrophic hydrogenogen in the genus of Sporomusa isolated from a charcoal burning pile.</title>
        <authorList>
            <person name="Boeer T."/>
            <person name="Rosenbaum F."/>
            <person name="Eysell L."/>
            <person name="Mueller V."/>
            <person name="Daniel R."/>
            <person name="Poehlein A."/>
        </authorList>
    </citation>
    <scope>NUCLEOTIDE SEQUENCE [LARGE SCALE GENOMIC DNA]</scope>
    <source>
        <strain evidence="2">DSM 10669</strain>
    </source>
</reference>
<feature type="transmembrane region" description="Helical" evidence="1">
    <location>
        <begin position="144"/>
        <end position="166"/>
    </location>
</feature>
<keyword evidence="1" id="KW-1133">Transmembrane helix</keyword>
<keyword evidence="3" id="KW-1185">Reference proteome</keyword>
<feature type="transmembrane region" description="Helical" evidence="1">
    <location>
        <begin position="178"/>
        <end position="202"/>
    </location>
</feature>
<gene>
    <name evidence="2" type="ORF">SPSIL_011690</name>
</gene>
<keyword evidence="1" id="KW-0472">Membrane</keyword>
<dbReference type="PANTHER" id="PTHR38095">
    <property type="entry name" value="ANAEROBIC DIMETHYL SULFOXIDE REDUCTASE CHAIN YNFH"/>
    <property type="match status" value="1"/>
</dbReference>
<dbReference type="InterPro" id="IPR007059">
    <property type="entry name" value="DmsC"/>
</dbReference>
<accession>A0ABZ3IHC3</accession>
<sequence>MNTEELPLLLFTLLSQWAVGTFVVSVIIRLCTKQETALKVTRLGILASGPVAALSSVLATLHLGSPAGVHNVMNNLATSWLSREGFFTSVFIVAWFAVFVLHRKGKVNRLLDLIAAVLGLAVIYSMASIYVASVKPAWATINTYISFFGTTLLFGVTGAALANVLGKQEADDGEEVLKVFRVANIAALAYLIFQLSCLPAYFAGLADGDAAAHATIALMGGIYAMAIGLKWVLVLSGNAILLYSVYGEERVLTGASRNAVFLATGFVMLGEFIGRYIFYATAISTAVGLN</sequence>
<evidence type="ECO:0000256" key="1">
    <source>
        <dbReference type="SAM" id="Phobius"/>
    </source>
</evidence>
<dbReference type="EMBL" id="CP155573">
    <property type="protein sequence ID" value="XFO65060.1"/>
    <property type="molecule type" value="Genomic_DNA"/>
</dbReference>
<proteinExistence type="predicted"/>
<organism evidence="2 3">
    <name type="scientific">Sporomusa silvacetica DSM 10669</name>
    <dbReference type="NCBI Taxonomy" id="1123289"/>
    <lineage>
        <taxon>Bacteria</taxon>
        <taxon>Bacillati</taxon>
        <taxon>Bacillota</taxon>
        <taxon>Negativicutes</taxon>
        <taxon>Selenomonadales</taxon>
        <taxon>Sporomusaceae</taxon>
        <taxon>Sporomusa</taxon>
    </lineage>
</organism>
<feature type="transmembrane region" description="Helical" evidence="1">
    <location>
        <begin position="222"/>
        <end position="246"/>
    </location>
</feature>
<evidence type="ECO:0008006" key="4">
    <source>
        <dbReference type="Google" id="ProtNLM"/>
    </source>
</evidence>
<feature type="transmembrane region" description="Helical" evidence="1">
    <location>
        <begin position="258"/>
        <end position="278"/>
    </location>
</feature>
<feature type="transmembrane region" description="Helical" evidence="1">
    <location>
        <begin position="113"/>
        <end position="132"/>
    </location>
</feature>
<dbReference type="PANTHER" id="PTHR38095:SF2">
    <property type="entry name" value="ANAEROBIC DIMETHYL SULFOXIDE REDUCTASE CHAIN C"/>
    <property type="match status" value="1"/>
</dbReference>
<name>A0ABZ3IHC3_9FIRM</name>